<proteinExistence type="predicted"/>
<dbReference type="PANTHER" id="PTHR43372:SF4">
    <property type="entry name" value="FATTY-ACID AMIDE HYDROLASE 2"/>
    <property type="match status" value="1"/>
</dbReference>
<dbReference type="InterPro" id="IPR023631">
    <property type="entry name" value="Amidase_dom"/>
</dbReference>
<evidence type="ECO:0000259" key="1">
    <source>
        <dbReference type="Pfam" id="PF01425"/>
    </source>
</evidence>
<dbReference type="Pfam" id="PF01425">
    <property type="entry name" value="Amidase"/>
    <property type="match status" value="1"/>
</dbReference>
<name>A0A3P6RJK5_CYLGO</name>
<dbReference type="PANTHER" id="PTHR43372">
    <property type="entry name" value="FATTY-ACID AMIDE HYDROLASE"/>
    <property type="match status" value="1"/>
</dbReference>
<evidence type="ECO:0000313" key="3">
    <source>
        <dbReference type="Proteomes" id="UP000271889"/>
    </source>
</evidence>
<accession>A0A3P6RJK5</accession>
<organism evidence="2 3">
    <name type="scientific">Cylicostephanus goldi</name>
    <name type="common">Nematode worm</name>
    <dbReference type="NCBI Taxonomy" id="71465"/>
    <lineage>
        <taxon>Eukaryota</taxon>
        <taxon>Metazoa</taxon>
        <taxon>Ecdysozoa</taxon>
        <taxon>Nematoda</taxon>
        <taxon>Chromadorea</taxon>
        <taxon>Rhabditida</taxon>
        <taxon>Rhabditina</taxon>
        <taxon>Rhabditomorpha</taxon>
        <taxon>Strongyloidea</taxon>
        <taxon>Strongylidae</taxon>
        <taxon>Cylicostephanus</taxon>
    </lineage>
</organism>
<evidence type="ECO:0000313" key="2">
    <source>
        <dbReference type="EMBL" id="VDK62196.1"/>
    </source>
</evidence>
<dbReference type="InterPro" id="IPR052739">
    <property type="entry name" value="FAAH2"/>
</dbReference>
<feature type="domain" description="Amidase" evidence="1">
    <location>
        <begin position="2"/>
        <end position="81"/>
    </location>
</feature>
<reference evidence="2 3" key="1">
    <citation type="submission" date="2018-11" db="EMBL/GenBank/DDBJ databases">
        <authorList>
            <consortium name="Pathogen Informatics"/>
        </authorList>
    </citation>
    <scope>NUCLEOTIDE SEQUENCE [LARGE SCALE GENOMIC DNA]</scope>
</reference>
<protein>
    <recommendedName>
        <fullName evidence="1">Amidase domain-containing protein</fullName>
    </recommendedName>
</protein>
<dbReference type="SUPFAM" id="SSF75304">
    <property type="entry name" value="Amidase signature (AS) enzymes"/>
    <property type="match status" value="1"/>
</dbReference>
<dbReference type="OrthoDB" id="6428749at2759"/>
<dbReference type="AlphaFoldDB" id="A0A3P6RJK5"/>
<dbReference type="Gene3D" id="3.90.1300.10">
    <property type="entry name" value="Amidase signature (AS) domain"/>
    <property type="match status" value="1"/>
</dbReference>
<gene>
    <name evidence="2" type="ORF">CGOC_LOCUS5448</name>
</gene>
<dbReference type="GO" id="GO:0012505">
    <property type="term" value="C:endomembrane system"/>
    <property type="evidence" value="ECO:0007669"/>
    <property type="project" value="TreeGrafter"/>
</dbReference>
<sequence>MRDRLIQELTELLGDNGILLFPSWPRTAPYHNQPIFTLDVGYTGLFNALTVPAASCPLGLDSQGLPLGVQIIGNRNSERLLIAASQQLSQEFGGWIPAWSSS</sequence>
<dbReference type="EMBL" id="UYRV01016583">
    <property type="protein sequence ID" value="VDK62196.1"/>
    <property type="molecule type" value="Genomic_DNA"/>
</dbReference>
<dbReference type="InterPro" id="IPR036928">
    <property type="entry name" value="AS_sf"/>
</dbReference>
<dbReference type="Proteomes" id="UP000271889">
    <property type="component" value="Unassembled WGS sequence"/>
</dbReference>
<keyword evidence="3" id="KW-1185">Reference proteome</keyword>